<evidence type="ECO:0000256" key="1">
    <source>
        <dbReference type="SAM" id="MobiDB-lite"/>
    </source>
</evidence>
<dbReference type="Proteomes" id="UP001159042">
    <property type="component" value="Unassembled WGS sequence"/>
</dbReference>
<gene>
    <name evidence="2" type="ORF">NQ315_006193</name>
</gene>
<comment type="caution">
    <text evidence="2">The sequence shown here is derived from an EMBL/GenBank/DDBJ whole genome shotgun (WGS) entry which is preliminary data.</text>
</comment>
<feature type="region of interest" description="Disordered" evidence="1">
    <location>
        <begin position="1"/>
        <end position="45"/>
    </location>
</feature>
<reference evidence="2 3" key="1">
    <citation type="journal article" date="2023" name="Insect Mol. Biol.">
        <title>Genome sequencing provides insights into the evolution of gene families encoding plant cell wall-degrading enzymes in longhorned beetles.</title>
        <authorList>
            <person name="Shin N.R."/>
            <person name="Okamura Y."/>
            <person name="Kirsch R."/>
            <person name="Pauchet Y."/>
        </authorList>
    </citation>
    <scope>NUCLEOTIDE SEQUENCE [LARGE SCALE GENOMIC DNA]</scope>
    <source>
        <strain evidence="2">EAD_L_NR</strain>
    </source>
</reference>
<organism evidence="2 3">
    <name type="scientific">Exocentrus adspersus</name>
    <dbReference type="NCBI Taxonomy" id="1586481"/>
    <lineage>
        <taxon>Eukaryota</taxon>
        <taxon>Metazoa</taxon>
        <taxon>Ecdysozoa</taxon>
        <taxon>Arthropoda</taxon>
        <taxon>Hexapoda</taxon>
        <taxon>Insecta</taxon>
        <taxon>Pterygota</taxon>
        <taxon>Neoptera</taxon>
        <taxon>Endopterygota</taxon>
        <taxon>Coleoptera</taxon>
        <taxon>Polyphaga</taxon>
        <taxon>Cucujiformia</taxon>
        <taxon>Chrysomeloidea</taxon>
        <taxon>Cerambycidae</taxon>
        <taxon>Lamiinae</taxon>
        <taxon>Acanthocinini</taxon>
        <taxon>Exocentrus</taxon>
    </lineage>
</organism>
<keyword evidence="3" id="KW-1185">Reference proteome</keyword>
<evidence type="ECO:0000313" key="2">
    <source>
        <dbReference type="EMBL" id="KAJ8919665.1"/>
    </source>
</evidence>
<sequence length="192" mass="22548">MAQFVTHIQPTLVESSHHHPPHGHHHKDHHHAKDHHHYHHQSDKTHFVIKSPNRLERPHELHYKESHSEVHHHKETHLSHSRDYPVLPHTPTPAEHHHQDVEVYHGEHKRNSGHYTDSHGVLHPYDIHFVDSQGIYRDYQGHGVNEEDGEKERRRKSKSLEKSPMEGGRPTPPQFIDIQPVHGENKQVGRVD</sequence>
<proteinExistence type="predicted"/>
<dbReference type="EMBL" id="JANEYG010000016">
    <property type="protein sequence ID" value="KAJ8919665.1"/>
    <property type="molecule type" value="Genomic_DNA"/>
</dbReference>
<dbReference type="AlphaFoldDB" id="A0AAV8W002"/>
<feature type="compositionally biased region" description="Polar residues" evidence="1">
    <location>
        <begin position="1"/>
        <end position="14"/>
    </location>
</feature>
<accession>A0AAV8W002</accession>
<feature type="region of interest" description="Disordered" evidence="1">
    <location>
        <begin position="65"/>
        <end position="94"/>
    </location>
</feature>
<feature type="compositionally biased region" description="Basic and acidic residues" evidence="1">
    <location>
        <begin position="183"/>
        <end position="192"/>
    </location>
</feature>
<name>A0AAV8W002_9CUCU</name>
<protein>
    <recommendedName>
        <fullName evidence="4">Histidine-rich glycoprotein-like</fullName>
    </recommendedName>
</protein>
<evidence type="ECO:0000313" key="3">
    <source>
        <dbReference type="Proteomes" id="UP001159042"/>
    </source>
</evidence>
<feature type="compositionally biased region" description="Basic residues" evidence="1">
    <location>
        <begin position="18"/>
        <end position="39"/>
    </location>
</feature>
<evidence type="ECO:0008006" key="4">
    <source>
        <dbReference type="Google" id="ProtNLM"/>
    </source>
</evidence>
<feature type="region of interest" description="Disordered" evidence="1">
    <location>
        <begin position="139"/>
        <end position="192"/>
    </location>
</feature>